<keyword evidence="16" id="KW-1185">Reference proteome</keyword>
<keyword evidence="9" id="KW-0067">ATP-binding</keyword>
<evidence type="ECO:0000256" key="12">
    <source>
        <dbReference type="ARBA" id="ARBA00023136"/>
    </source>
</evidence>
<evidence type="ECO:0000256" key="6">
    <source>
        <dbReference type="ARBA" id="ARBA00022692"/>
    </source>
</evidence>
<dbReference type="PANTHER" id="PTHR24421">
    <property type="entry name" value="NITRATE/NITRITE SENSOR PROTEIN NARX-RELATED"/>
    <property type="match status" value="1"/>
</dbReference>
<organism evidence="15 16">
    <name type="scientific">Dactylosporangium darangshiense</name>
    <dbReference type="NCBI Taxonomy" id="579108"/>
    <lineage>
        <taxon>Bacteria</taxon>
        <taxon>Bacillati</taxon>
        <taxon>Actinomycetota</taxon>
        <taxon>Actinomycetes</taxon>
        <taxon>Micromonosporales</taxon>
        <taxon>Micromonosporaceae</taxon>
        <taxon>Dactylosporangium</taxon>
    </lineage>
</organism>
<dbReference type="Gene3D" id="3.30.565.10">
    <property type="entry name" value="Histidine kinase-like ATPase, C-terminal domain"/>
    <property type="match status" value="1"/>
</dbReference>
<keyword evidence="8" id="KW-0418">Kinase</keyword>
<evidence type="ECO:0000256" key="5">
    <source>
        <dbReference type="ARBA" id="ARBA00022679"/>
    </source>
</evidence>
<reference evidence="16" key="1">
    <citation type="journal article" date="2019" name="Int. J. Syst. Evol. Microbiol.">
        <title>The Global Catalogue of Microorganisms (GCM) 10K type strain sequencing project: providing services to taxonomists for standard genome sequencing and annotation.</title>
        <authorList>
            <consortium name="The Broad Institute Genomics Platform"/>
            <consortium name="The Broad Institute Genome Sequencing Center for Infectious Disease"/>
            <person name="Wu L."/>
            <person name="Ma J."/>
        </authorList>
    </citation>
    <scope>NUCLEOTIDE SEQUENCE [LARGE SCALE GENOMIC DNA]</scope>
    <source>
        <strain evidence="16">JCM 17441</strain>
    </source>
</reference>
<dbReference type="Gene3D" id="1.20.120.620">
    <property type="entry name" value="Backbone structure of the membrane domain of e. Coli histidine kinase receptor kdpd"/>
    <property type="match status" value="1"/>
</dbReference>
<keyword evidence="4" id="KW-0597">Phosphoprotein</keyword>
<evidence type="ECO:0000256" key="1">
    <source>
        <dbReference type="ARBA" id="ARBA00000085"/>
    </source>
</evidence>
<evidence type="ECO:0000256" key="7">
    <source>
        <dbReference type="ARBA" id="ARBA00022741"/>
    </source>
</evidence>
<evidence type="ECO:0000256" key="8">
    <source>
        <dbReference type="ARBA" id="ARBA00022777"/>
    </source>
</evidence>
<feature type="transmembrane region" description="Helical" evidence="13">
    <location>
        <begin position="48"/>
        <end position="77"/>
    </location>
</feature>
<evidence type="ECO:0000313" key="16">
    <source>
        <dbReference type="Proteomes" id="UP001500620"/>
    </source>
</evidence>
<dbReference type="RefSeq" id="WP_345136168.1">
    <property type="nucleotide sequence ID" value="NZ_BAABAT010000034.1"/>
</dbReference>
<dbReference type="Pfam" id="PF01590">
    <property type="entry name" value="GAF"/>
    <property type="match status" value="1"/>
</dbReference>
<evidence type="ECO:0000256" key="10">
    <source>
        <dbReference type="ARBA" id="ARBA00022989"/>
    </source>
</evidence>
<dbReference type="Proteomes" id="UP001500620">
    <property type="component" value="Unassembled WGS sequence"/>
</dbReference>
<dbReference type="InterPro" id="IPR038318">
    <property type="entry name" value="KdpD_sf"/>
</dbReference>
<dbReference type="InterPro" id="IPR011712">
    <property type="entry name" value="Sig_transdc_His_kin_sub3_dim/P"/>
</dbReference>
<dbReference type="SMART" id="SM00065">
    <property type="entry name" value="GAF"/>
    <property type="match status" value="1"/>
</dbReference>
<sequence length="634" mass="68232">MQARLADWLVRAKPPPLALGFTAGALFVVVEMLLADALGYIGLRNGSVVIFLVGLVVVSWIWGLWLAVAVTVASAVAYNVLYVPPVRHLETERTRDWEALGLFLLMAALVGWMARLARARAVELAERRQEAELLAEGGRLLLGAADLRSGLPKASRHLARALQLPYAAIELDALAGDESRLALPLRCSPTGALLVPADLPEPMLRRLRERVVPDLERLLLAAIEREAMGNSLRASRDELRASRDELRELATEQASLRRVAVMVARGEPPGEVLRTVAAETTSLLGADATRLMRHEAPGTISVLAEYGMESPLGRRLPVAGSVAELVQHTSRPARVDSYDDRRGLLADVAREQGFHSSVAAPVMVEGSVWGSLVVLWRRRTPSPPGTEERLAQFAELLASAVANTESRAQLSTSRARVVLAADEARRRIERDLHDGVQQRLVSLGLELREVEALVPGELDEVKARLSRTTEGLASAFTDLQEISRGLHPAILSQGGLVPALKALARRSPVPVRVNAGHKRRLPSCVEVTAYYVVSEALTNAAKHAHASLIDVDVNITADGRTQRETLTLMICDDGVGGVDPARGTGVVGLVDRVEALGGQLQISSPAGAGTTLHATLPTDIDCARLLDTAPEDVD</sequence>
<dbReference type="InterPro" id="IPR003594">
    <property type="entry name" value="HATPase_dom"/>
</dbReference>
<comment type="subcellular location">
    <subcellularLocation>
        <location evidence="2">Membrane</location>
        <topology evidence="2">Multi-pass membrane protein</topology>
    </subcellularLocation>
</comment>
<dbReference type="EC" id="2.7.13.3" evidence="3"/>
<dbReference type="InterPro" id="IPR050482">
    <property type="entry name" value="Sensor_HK_TwoCompSys"/>
</dbReference>
<evidence type="ECO:0000256" key="2">
    <source>
        <dbReference type="ARBA" id="ARBA00004141"/>
    </source>
</evidence>
<keyword evidence="12 13" id="KW-0472">Membrane</keyword>
<comment type="caution">
    <text evidence="15">The sequence shown here is derived from an EMBL/GenBank/DDBJ whole genome shotgun (WGS) entry which is preliminary data.</text>
</comment>
<keyword evidence="10 13" id="KW-1133">Transmembrane helix</keyword>
<dbReference type="SUPFAM" id="SSF55874">
    <property type="entry name" value="ATPase domain of HSP90 chaperone/DNA topoisomerase II/histidine kinase"/>
    <property type="match status" value="1"/>
</dbReference>
<dbReference type="Pfam" id="PF07730">
    <property type="entry name" value="HisKA_3"/>
    <property type="match status" value="1"/>
</dbReference>
<evidence type="ECO:0000256" key="9">
    <source>
        <dbReference type="ARBA" id="ARBA00022840"/>
    </source>
</evidence>
<dbReference type="InterPro" id="IPR003018">
    <property type="entry name" value="GAF"/>
</dbReference>
<evidence type="ECO:0000313" key="15">
    <source>
        <dbReference type="EMBL" id="GAA4259093.1"/>
    </source>
</evidence>
<dbReference type="Pfam" id="PF02518">
    <property type="entry name" value="HATPase_c"/>
    <property type="match status" value="1"/>
</dbReference>
<proteinExistence type="predicted"/>
<gene>
    <name evidence="15" type="ORF">GCM10022255_082400</name>
</gene>
<dbReference type="InterPro" id="IPR036890">
    <property type="entry name" value="HATPase_C_sf"/>
</dbReference>
<dbReference type="EMBL" id="BAABAT010000034">
    <property type="protein sequence ID" value="GAA4259093.1"/>
    <property type="molecule type" value="Genomic_DNA"/>
</dbReference>
<evidence type="ECO:0000259" key="14">
    <source>
        <dbReference type="SMART" id="SM00065"/>
    </source>
</evidence>
<comment type="catalytic activity">
    <reaction evidence="1">
        <text>ATP + protein L-histidine = ADP + protein N-phospho-L-histidine.</text>
        <dbReference type="EC" id="2.7.13.3"/>
    </reaction>
</comment>
<keyword evidence="6 13" id="KW-0812">Transmembrane</keyword>
<accession>A0ABP8DLM7</accession>
<keyword evidence="7" id="KW-0547">Nucleotide-binding</keyword>
<evidence type="ECO:0000256" key="11">
    <source>
        <dbReference type="ARBA" id="ARBA00023012"/>
    </source>
</evidence>
<dbReference type="Pfam" id="PF13493">
    <property type="entry name" value="DUF4118"/>
    <property type="match status" value="1"/>
</dbReference>
<feature type="transmembrane region" description="Helical" evidence="13">
    <location>
        <begin position="17"/>
        <end position="41"/>
    </location>
</feature>
<dbReference type="InterPro" id="IPR029016">
    <property type="entry name" value="GAF-like_dom_sf"/>
</dbReference>
<dbReference type="InterPro" id="IPR025201">
    <property type="entry name" value="KdpD_TM"/>
</dbReference>
<feature type="transmembrane region" description="Helical" evidence="13">
    <location>
        <begin position="97"/>
        <end position="117"/>
    </location>
</feature>
<feature type="domain" description="GAF" evidence="14">
    <location>
        <begin position="268"/>
        <end position="411"/>
    </location>
</feature>
<dbReference type="Gene3D" id="3.30.450.40">
    <property type="match status" value="1"/>
</dbReference>
<evidence type="ECO:0000256" key="13">
    <source>
        <dbReference type="SAM" id="Phobius"/>
    </source>
</evidence>
<dbReference type="PANTHER" id="PTHR24421:SF10">
    <property type="entry name" value="NITRATE_NITRITE SENSOR PROTEIN NARQ"/>
    <property type="match status" value="1"/>
</dbReference>
<dbReference type="SUPFAM" id="SSF55781">
    <property type="entry name" value="GAF domain-like"/>
    <property type="match status" value="1"/>
</dbReference>
<keyword evidence="5" id="KW-0808">Transferase</keyword>
<keyword evidence="11" id="KW-0902">Two-component regulatory system</keyword>
<dbReference type="CDD" id="cd16917">
    <property type="entry name" value="HATPase_UhpB-NarQ-NarX-like"/>
    <property type="match status" value="1"/>
</dbReference>
<evidence type="ECO:0000256" key="4">
    <source>
        <dbReference type="ARBA" id="ARBA00022553"/>
    </source>
</evidence>
<dbReference type="Gene3D" id="1.20.5.1930">
    <property type="match status" value="1"/>
</dbReference>
<name>A0ABP8DLM7_9ACTN</name>
<protein>
    <recommendedName>
        <fullName evidence="3">histidine kinase</fullName>
        <ecNumber evidence="3">2.7.13.3</ecNumber>
    </recommendedName>
</protein>
<evidence type="ECO:0000256" key="3">
    <source>
        <dbReference type="ARBA" id="ARBA00012438"/>
    </source>
</evidence>